<feature type="compositionally biased region" description="Basic and acidic residues" evidence="1">
    <location>
        <begin position="481"/>
        <end position="502"/>
    </location>
</feature>
<dbReference type="InterPro" id="IPR022259">
    <property type="entry name" value="Acessory_Sec_prot_Asp3"/>
</dbReference>
<dbReference type="Proteomes" id="UP001314200">
    <property type="component" value="Unassembled WGS sequence"/>
</dbReference>
<feature type="region of interest" description="Disordered" evidence="1">
    <location>
        <begin position="345"/>
        <end position="384"/>
    </location>
</feature>
<feature type="compositionally biased region" description="Acidic residues" evidence="1">
    <location>
        <begin position="503"/>
        <end position="515"/>
    </location>
</feature>
<reference evidence="2 3" key="1">
    <citation type="submission" date="2023-10" db="EMBL/GenBank/DDBJ databases">
        <authorList>
            <person name="Botero Cardona J."/>
        </authorList>
    </citation>
    <scope>NUCLEOTIDE SEQUENCE [LARGE SCALE GENOMIC DNA]</scope>
    <source>
        <strain evidence="2 3">R-82641</strain>
    </source>
</reference>
<evidence type="ECO:0000256" key="1">
    <source>
        <dbReference type="SAM" id="MobiDB-lite"/>
    </source>
</evidence>
<accession>A0ABM9MNX6</accession>
<comment type="caution">
    <text evidence="2">The sequence shown here is derived from an EMBL/GenBank/DDBJ whole genome shotgun (WGS) entry which is preliminary data.</text>
</comment>
<sequence length="592" mass="67003">MQYQIYWQPQTVLHELQGAIVDFIKENEVHYTNHFLPSGQVIASWTDAANYYRDKSVSDLPRLKPGSTYRTTRRVQNSKRMHAYLSWTFFDEKDQIISSQYQNSNFLDLKVPRVYDHYRLDLMSAGTGDFTFYEVTMAEKVDGWLMDQDQQITEYLGAYLDMPNQLASKTLRVILAEPEFHQTSYPIQAVKKSPQAVLYLATDLLHCQNFYDEEVLKVIRQTKKEVRAKDVEFVGYGLVSSMVALQYRQAVKGAKAIVANPDQLILPSGIDRYSTDLAAFLSSLPEKIEGLMSADDSLLVHYSLADNASPIQVIRPRIELLQQLSYPEWPESRQEKLERIRAEREAEKQLKKDGQNQKSQIQSSKVNSDSLINEKQDSDSDIQQNEESIAAEKSLLATGTNQGVAPDQPLPPLGPVLVPRDLAPLTEGSQESALSQLGISVNQSQVVDQPSESPDGLPLIDSTQEKTVQEDQGETEQAEQNDSKEPVGSEPKDVKESVKADQPDEGESLESETDAEERLRLEHDEMSHEQKSALDAEEIPQEEQLAAESSQVAENETDSVTRKVEETREQRIAKSEAKRQKQLLGFFTRNRT</sequence>
<feature type="compositionally biased region" description="Polar residues" evidence="1">
    <location>
        <begin position="356"/>
        <end position="371"/>
    </location>
</feature>
<feature type="region of interest" description="Disordered" evidence="1">
    <location>
        <begin position="444"/>
        <end position="592"/>
    </location>
</feature>
<dbReference type="Pfam" id="PF15432">
    <property type="entry name" value="Sec-ASP3"/>
    <property type="match status" value="1"/>
</dbReference>
<dbReference type="EMBL" id="CAUZLY010000002">
    <property type="protein sequence ID" value="CAK1229659.1"/>
    <property type="molecule type" value="Genomic_DNA"/>
</dbReference>
<protein>
    <recommendedName>
        <fullName evidence="4">Accessory Sec system protein Asp3</fullName>
    </recommendedName>
</protein>
<feature type="compositionally biased region" description="Basic and acidic residues" evidence="1">
    <location>
        <begin position="345"/>
        <end position="355"/>
    </location>
</feature>
<name>A0ABM9MNX6_9LACO</name>
<evidence type="ECO:0000313" key="3">
    <source>
        <dbReference type="Proteomes" id="UP001314200"/>
    </source>
</evidence>
<proteinExistence type="predicted"/>
<dbReference type="RefSeq" id="WP_338347644.1">
    <property type="nucleotide sequence ID" value="NZ_CAUZLY010000002.1"/>
</dbReference>
<feature type="compositionally biased region" description="Basic and acidic residues" evidence="1">
    <location>
        <begin position="516"/>
        <end position="534"/>
    </location>
</feature>
<evidence type="ECO:0000313" key="2">
    <source>
        <dbReference type="EMBL" id="CAK1229659.1"/>
    </source>
</evidence>
<feature type="compositionally biased region" description="Basic and acidic residues" evidence="1">
    <location>
        <begin position="559"/>
        <end position="579"/>
    </location>
</feature>
<gene>
    <name evidence="2" type="ORF">R82641_BJNNKPBH_00239</name>
</gene>
<organism evidence="2 3">
    <name type="scientific">Fructobacillus cardui</name>
    <dbReference type="NCBI Taxonomy" id="2893170"/>
    <lineage>
        <taxon>Bacteria</taxon>
        <taxon>Bacillati</taxon>
        <taxon>Bacillota</taxon>
        <taxon>Bacilli</taxon>
        <taxon>Lactobacillales</taxon>
        <taxon>Lactobacillaceae</taxon>
        <taxon>Fructobacillus</taxon>
    </lineage>
</organism>
<feature type="region of interest" description="Disordered" evidence="1">
    <location>
        <begin position="400"/>
        <end position="419"/>
    </location>
</feature>
<keyword evidence="3" id="KW-1185">Reference proteome</keyword>
<evidence type="ECO:0008006" key="4">
    <source>
        <dbReference type="Google" id="ProtNLM"/>
    </source>
</evidence>
<dbReference type="NCBIfam" id="TIGR03711">
    <property type="entry name" value="acc_sec_asp3"/>
    <property type="match status" value="1"/>
</dbReference>